<dbReference type="SUPFAM" id="SSF53756">
    <property type="entry name" value="UDP-Glycosyltransferase/glycogen phosphorylase"/>
    <property type="match status" value="1"/>
</dbReference>
<dbReference type="PANTHER" id="PTHR46401:SF2">
    <property type="entry name" value="GLYCOSYLTRANSFERASE WBBK-RELATED"/>
    <property type="match status" value="1"/>
</dbReference>
<proteinExistence type="predicted"/>
<dbReference type="Gene3D" id="3.40.50.2000">
    <property type="entry name" value="Glycogen Phosphorylase B"/>
    <property type="match status" value="2"/>
</dbReference>
<dbReference type="EMBL" id="CP051682">
    <property type="protein sequence ID" value="QJD97559.1"/>
    <property type="molecule type" value="Genomic_DNA"/>
</dbReference>
<feature type="domain" description="Glycosyl transferase family 1" evidence="2">
    <location>
        <begin position="190"/>
        <end position="335"/>
    </location>
</feature>
<evidence type="ECO:0000259" key="2">
    <source>
        <dbReference type="Pfam" id="PF00534"/>
    </source>
</evidence>
<protein>
    <submittedName>
        <fullName evidence="3">Glycosyltransferase family 4 protein</fullName>
    </submittedName>
</protein>
<dbReference type="Proteomes" id="UP000503278">
    <property type="component" value="Chromosome"/>
</dbReference>
<evidence type="ECO:0000313" key="4">
    <source>
        <dbReference type="Proteomes" id="UP000503278"/>
    </source>
</evidence>
<evidence type="ECO:0000313" key="3">
    <source>
        <dbReference type="EMBL" id="QJD97559.1"/>
    </source>
</evidence>
<evidence type="ECO:0000256" key="1">
    <source>
        <dbReference type="ARBA" id="ARBA00022679"/>
    </source>
</evidence>
<keyword evidence="4" id="KW-1185">Reference proteome</keyword>
<organism evidence="3 4">
    <name type="scientific">Mucilaginibacter robiniae</name>
    <dbReference type="NCBI Taxonomy" id="2728022"/>
    <lineage>
        <taxon>Bacteria</taxon>
        <taxon>Pseudomonadati</taxon>
        <taxon>Bacteroidota</taxon>
        <taxon>Sphingobacteriia</taxon>
        <taxon>Sphingobacteriales</taxon>
        <taxon>Sphingobacteriaceae</taxon>
        <taxon>Mucilaginibacter</taxon>
    </lineage>
</organism>
<gene>
    <name evidence="3" type="ORF">HH214_17600</name>
</gene>
<reference evidence="3 4" key="1">
    <citation type="submission" date="2020-04" db="EMBL/GenBank/DDBJ databases">
        <title>Genome sequencing of novel species.</title>
        <authorList>
            <person name="Heo J."/>
            <person name="Kim S.-J."/>
            <person name="Kim J.-S."/>
            <person name="Hong S.-B."/>
            <person name="Kwon S.-W."/>
        </authorList>
    </citation>
    <scope>NUCLEOTIDE SEQUENCE [LARGE SCALE GENOMIC DNA]</scope>
    <source>
        <strain evidence="3 4">F39-2</strain>
    </source>
</reference>
<accession>A0A7L5E5H2</accession>
<name>A0A7L5E5H2_9SPHI</name>
<dbReference type="AlphaFoldDB" id="A0A7L5E5H2"/>
<dbReference type="KEGG" id="mrob:HH214_17600"/>
<dbReference type="CDD" id="cd03809">
    <property type="entry name" value="GT4_MtfB-like"/>
    <property type="match status" value="1"/>
</dbReference>
<dbReference type="Pfam" id="PF00534">
    <property type="entry name" value="Glycos_transf_1"/>
    <property type="match status" value="1"/>
</dbReference>
<dbReference type="InterPro" id="IPR001296">
    <property type="entry name" value="Glyco_trans_1"/>
</dbReference>
<dbReference type="GO" id="GO:0016757">
    <property type="term" value="F:glycosyltransferase activity"/>
    <property type="evidence" value="ECO:0007669"/>
    <property type="project" value="InterPro"/>
</dbReference>
<dbReference type="PANTHER" id="PTHR46401">
    <property type="entry name" value="GLYCOSYLTRANSFERASE WBBK-RELATED"/>
    <property type="match status" value="1"/>
</dbReference>
<dbReference type="GO" id="GO:0009103">
    <property type="term" value="P:lipopolysaccharide biosynthetic process"/>
    <property type="evidence" value="ECO:0007669"/>
    <property type="project" value="TreeGrafter"/>
</dbReference>
<keyword evidence="1 3" id="KW-0808">Transferase</keyword>
<dbReference type="RefSeq" id="WP_169609843.1">
    <property type="nucleotide sequence ID" value="NZ_CP051682.1"/>
</dbReference>
<sequence>MIKIGVDGRLLQGKLTGVGKYVLNLLNYICDNTESIIFSIYTNKPLECSLRADKITVYQDNARMGKIKPMVWSKLLSFRLINQDKPDIFFAGDAFVPLFIKAQKIVSVVHDLNAIIAPETMSRLRLVTDKLFFEKDIKKASVIITNSYGTADKLKQYHHIDTTLVVHPIMDKPYKVIEDGLVQEKLKSLNINYPYLLTVSTQEPRKNMDKTIKAFINLKVREQLKPYKLLLVGSKGWKAEHIQSMIQSYPGEVMSLGYVSDELMPYLYNGAKLFVFPSSYEGFGMPAREAMLCGTNVVVTDIPELREATFEKGAYINPENSKEFEDCIVHVIESGNIINQNTLNNTDQLSLLIGTLESLG</sequence>